<evidence type="ECO:0000313" key="2">
    <source>
        <dbReference type="EMBL" id="AZE30505.1"/>
    </source>
</evidence>
<evidence type="ECO:0000256" key="1">
    <source>
        <dbReference type="SAM" id="MobiDB-lite"/>
    </source>
</evidence>
<dbReference type="EMBL" id="CP027750">
    <property type="protein sequence ID" value="AZE30505.1"/>
    <property type="molecule type" value="Genomic_DNA"/>
</dbReference>
<protein>
    <submittedName>
        <fullName evidence="2">Uncharacterized protein</fullName>
    </submittedName>
</protein>
<gene>
    <name evidence="2" type="ORF">C4K07_3722</name>
</gene>
<dbReference type="AlphaFoldDB" id="A0AAD0ZKK5"/>
<feature type="compositionally biased region" description="Basic and acidic residues" evidence="1">
    <location>
        <begin position="59"/>
        <end position="82"/>
    </location>
</feature>
<reference evidence="2 3" key="1">
    <citation type="submission" date="2018-03" db="EMBL/GenBank/DDBJ databases">
        <title>Diversity of phytobeneficial traits revealed by whole-genome analysis of worldwide-isolated phenazine-producing Pseudomonas spp.</title>
        <authorList>
            <person name="Biessy A."/>
            <person name="Novinscak A."/>
            <person name="Blom J."/>
            <person name="Leger G."/>
            <person name="Thomashow L.S."/>
            <person name="Cazorla F.M."/>
            <person name="Josic D."/>
            <person name="Filion M."/>
        </authorList>
    </citation>
    <scope>NUCLEOTIDE SEQUENCE [LARGE SCALE GENOMIC DNA]</scope>
    <source>
        <strain evidence="2 3">ChPhzS24</strain>
    </source>
</reference>
<accession>A0AAD0ZKK5</accession>
<dbReference type="Proteomes" id="UP000280455">
    <property type="component" value="Chromosome"/>
</dbReference>
<name>A0AAD0ZKK5_9PSED</name>
<feature type="region of interest" description="Disordered" evidence="1">
    <location>
        <begin position="236"/>
        <end position="261"/>
    </location>
</feature>
<feature type="region of interest" description="Disordered" evidence="1">
    <location>
        <begin position="59"/>
        <end position="95"/>
    </location>
</feature>
<proteinExistence type="predicted"/>
<sequence length="261" mass="28548">MLAIVQHQQGMPGCQRLQAGVQLEAVPHVLDQLRRVVDGRQIDEPHAIAVVLQQQLGDPQRDRGLADPRRTDQGHEAAHRQLPDQAADQRVAAGDRGQPCRQVVLGFVQAGQRDRLFLRLAQHRGDEAITALRNIDDVALPVRAFAKGASQGGDVHAQVDVLDHRVRPDAGDQFVLAHHLAGALDQHPQDIQGTPAHAQRPIAVQDQPLPQVEGVGAEPQHRITVQISDAVHAHPRAGNPAWRQAPAPPLPRIPQYLGRQR</sequence>
<organism evidence="2 3">
    <name type="scientific">Pseudomonas chlororaphis subsp. aureofaciens</name>
    <dbReference type="NCBI Taxonomy" id="587851"/>
    <lineage>
        <taxon>Bacteria</taxon>
        <taxon>Pseudomonadati</taxon>
        <taxon>Pseudomonadota</taxon>
        <taxon>Gammaproteobacteria</taxon>
        <taxon>Pseudomonadales</taxon>
        <taxon>Pseudomonadaceae</taxon>
        <taxon>Pseudomonas</taxon>
    </lineage>
</organism>
<evidence type="ECO:0000313" key="3">
    <source>
        <dbReference type="Proteomes" id="UP000280455"/>
    </source>
</evidence>